<dbReference type="Pfam" id="PF00057">
    <property type="entry name" value="Ldl_recept_a"/>
    <property type="match status" value="1"/>
</dbReference>
<proteinExistence type="predicted"/>
<dbReference type="Pfam" id="PF00431">
    <property type="entry name" value="CUB"/>
    <property type="match status" value="1"/>
</dbReference>
<feature type="disulfide bond" evidence="2">
    <location>
        <begin position="132"/>
        <end position="150"/>
    </location>
</feature>
<evidence type="ECO:0000313" key="6">
    <source>
        <dbReference type="EMBL" id="RWS15143.1"/>
    </source>
</evidence>
<dbReference type="PROSITE" id="PS01180">
    <property type="entry name" value="CUB"/>
    <property type="match status" value="1"/>
</dbReference>
<dbReference type="SMART" id="SM00042">
    <property type="entry name" value="CUB"/>
    <property type="match status" value="1"/>
</dbReference>
<dbReference type="Gene3D" id="2.40.128.620">
    <property type="match status" value="1"/>
</dbReference>
<dbReference type="SMART" id="SM00192">
    <property type="entry name" value="LDLa"/>
    <property type="match status" value="1"/>
</dbReference>
<dbReference type="SUPFAM" id="SSF49854">
    <property type="entry name" value="Spermadhesin, CUB domain"/>
    <property type="match status" value="1"/>
</dbReference>
<feature type="region of interest" description="Disordered" evidence="3">
    <location>
        <begin position="347"/>
        <end position="413"/>
    </location>
</feature>
<keyword evidence="1 2" id="KW-1015">Disulfide bond</keyword>
<dbReference type="PROSITE" id="PS50068">
    <property type="entry name" value="LDLRA_2"/>
    <property type="match status" value="1"/>
</dbReference>
<keyword evidence="4" id="KW-0812">Transmembrane</keyword>
<evidence type="ECO:0000259" key="5">
    <source>
        <dbReference type="PROSITE" id="PS01180"/>
    </source>
</evidence>
<name>A0A3S3PLM0_9ACAR</name>
<dbReference type="InterPro" id="IPR042333">
    <property type="entry name" value="LRAD2/Mig-13-like"/>
</dbReference>
<evidence type="ECO:0000256" key="2">
    <source>
        <dbReference type="PROSITE-ProRule" id="PRU00124"/>
    </source>
</evidence>
<dbReference type="SUPFAM" id="SSF57424">
    <property type="entry name" value="LDL receptor-like module"/>
    <property type="match status" value="1"/>
</dbReference>
<dbReference type="Gene3D" id="2.60.120.290">
    <property type="entry name" value="Spermadhesin, CUB domain"/>
    <property type="match status" value="1"/>
</dbReference>
<keyword evidence="4" id="KW-1133">Transmembrane helix</keyword>
<reference evidence="6 7" key="1">
    <citation type="journal article" date="2018" name="Gigascience">
        <title>Genomes of trombidid mites reveal novel predicted allergens and laterally-transferred genes associated with secondary metabolism.</title>
        <authorList>
            <person name="Dong X."/>
            <person name="Chaisiri K."/>
            <person name="Xia D."/>
            <person name="Armstrong S.D."/>
            <person name="Fang Y."/>
            <person name="Donnelly M.J."/>
            <person name="Kadowaki T."/>
            <person name="McGarry J.W."/>
            <person name="Darby A.C."/>
            <person name="Makepeace B.L."/>
        </authorList>
    </citation>
    <scope>NUCLEOTIDE SEQUENCE [LARGE SCALE GENOMIC DNA]</scope>
    <source>
        <strain evidence="6">UoL-WK</strain>
    </source>
</reference>
<dbReference type="PANTHER" id="PTHR24652">
    <property type="entry name" value="LOW-DENSITY LIPOPROTEIN RECEPTOR CLASS A DOMAIN-CONTAINING PROTEIN 2"/>
    <property type="match status" value="1"/>
</dbReference>
<dbReference type="Proteomes" id="UP000285301">
    <property type="component" value="Unassembled WGS sequence"/>
</dbReference>
<keyword evidence="7" id="KW-1185">Reference proteome</keyword>
<dbReference type="InterPro" id="IPR023415">
    <property type="entry name" value="LDLR_class-A_CS"/>
</dbReference>
<accession>A0A3S3PLM0</accession>
<evidence type="ECO:0000313" key="7">
    <source>
        <dbReference type="Proteomes" id="UP000285301"/>
    </source>
</evidence>
<feature type="disulfide bond" evidence="2">
    <location>
        <begin position="125"/>
        <end position="137"/>
    </location>
</feature>
<protein>
    <submittedName>
        <fullName evidence="6">Neuropilin and tolloid-like protein 2-like protein</fullName>
    </submittedName>
</protein>
<dbReference type="InterPro" id="IPR035914">
    <property type="entry name" value="Sperma_CUB_dom_sf"/>
</dbReference>
<dbReference type="InterPro" id="IPR036055">
    <property type="entry name" value="LDL_receptor-like_sf"/>
</dbReference>
<gene>
    <name evidence="6" type="ORF">B4U79_15713</name>
</gene>
<dbReference type="InterPro" id="IPR000859">
    <property type="entry name" value="CUB_dom"/>
</dbReference>
<feature type="domain" description="CUB" evidence="5">
    <location>
        <begin position="3"/>
        <end position="116"/>
    </location>
</feature>
<dbReference type="AlphaFoldDB" id="A0A3S3PLM0"/>
<comment type="caution">
    <text evidence="2">Lacks conserved residue(s) required for the propagation of feature annotation.</text>
</comment>
<feature type="compositionally biased region" description="Polar residues" evidence="3">
    <location>
        <begin position="274"/>
        <end position="287"/>
    </location>
</feature>
<sequence length="489" mass="55359">MCCLSFFADPTKPEPPASKSYSRDYKHPLDCIWNITVKHNLKMYVNFIQYHLARPNDCDSNFFDVYENELSDAARKQKFCGTTTEPYKSDGNIVNIRLHTKWDALDFKFKILYTAFRETNGKETCSKNEFNCDDGTCIHEDLKCDGNDNCKYRYDEDKATTCQKGEEMRKISALITFGLIAIAEKKALSFTSEHMVVILIVFFALVIGMCASIVVSCWGKIQERRQREQDYRSRDMSRGGSLEQGLDRTLTSVSLNRSLEAGFPIRGTIYRPGSQKTLNSANPNTILNDDRNEEDENGCYVPEVKLNYFRKQPNGDPSILDEKFIHDAHHINDNISPDCPFYQHHRESIRSGSESPIPPPPPPPNLSQLRARSQRASTLPLDVSKLDTPSPTDNHGPQLQLHHPDCAQHSSNLRTNPEYRSASVGPHVSVLEDQEEAVDDEKLVPSSGYDRYRSEAVIQIAPGTGTTTPTNRPRSFVETRSAPDVIVLR</sequence>
<comment type="caution">
    <text evidence="6">The sequence shown here is derived from an EMBL/GenBank/DDBJ whole genome shotgun (WGS) entry which is preliminary data.</text>
</comment>
<dbReference type="CDD" id="cd00041">
    <property type="entry name" value="CUB"/>
    <property type="match status" value="1"/>
</dbReference>
<dbReference type="CDD" id="cd00112">
    <property type="entry name" value="LDLa"/>
    <property type="match status" value="1"/>
</dbReference>
<evidence type="ECO:0000256" key="1">
    <source>
        <dbReference type="ARBA" id="ARBA00023157"/>
    </source>
</evidence>
<dbReference type="EMBL" id="NCKU01000535">
    <property type="protein sequence ID" value="RWS15143.1"/>
    <property type="molecule type" value="Genomic_DNA"/>
</dbReference>
<dbReference type="InterPro" id="IPR002172">
    <property type="entry name" value="LDrepeatLR_classA_rpt"/>
</dbReference>
<feature type="compositionally biased region" description="Polar residues" evidence="3">
    <location>
        <begin position="387"/>
        <end position="397"/>
    </location>
</feature>
<feature type="compositionally biased region" description="Polar residues" evidence="3">
    <location>
        <begin position="366"/>
        <end position="377"/>
    </location>
</feature>
<evidence type="ECO:0000256" key="4">
    <source>
        <dbReference type="SAM" id="Phobius"/>
    </source>
</evidence>
<organism evidence="6 7">
    <name type="scientific">Dinothrombium tinctorium</name>
    <dbReference type="NCBI Taxonomy" id="1965070"/>
    <lineage>
        <taxon>Eukaryota</taxon>
        <taxon>Metazoa</taxon>
        <taxon>Ecdysozoa</taxon>
        <taxon>Arthropoda</taxon>
        <taxon>Chelicerata</taxon>
        <taxon>Arachnida</taxon>
        <taxon>Acari</taxon>
        <taxon>Acariformes</taxon>
        <taxon>Trombidiformes</taxon>
        <taxon>Prostigmata</taxon>
        <taxon>Anystina</taxon>
        <taxon>Parasitengona</taxon>
        <taxon>Trombidioidea</taxon>
        <taxon>Trombidiidae</taxon>
        <taxon>Dinothrombium</taxon>
    </lineage>
</organism>
<evidence type="ECO:0000256" key="3">
    <source>
        <dbReference type="SAM" id="MobiDB-lite"/>
    </source>
</evidence>
<dbReference type="PROSITE" id="PS01209">
    <property type="entry name" value="LDLRA_1"/>
    <property type="match status" value="1"/>
</dbReference>
<dbReference type="STRING" id="1965070.A0A3S3PLM0"/>
<keyword evidence="4" id="KW-0472">Membrane</keyword>
<dbReference type="OrthoDB" id="9971251at2759"/>
<feature type="transmembrane region" description="Helical" evidence="4">
    <location>
        <begin position="195"/>
        <end position="218"/>
    </location>
</feature>
<feature type="region of interest" description="Disordered" evidence="3">
    <location>
        <begin position="272"/>
        <end position="295"/>
    </location>
</feature>
<feature type="compositionally biased region" description="Pro residues" evidence="3">
    <location>
        <begin position="356"/>
        <end position="365"/>
    </location>
</feature>